<dbReference type="PANTHER" id="PTHR12683:SF13">
    <property type="entry name" value="CDK-ACTIVATING KINASE ASSEMBLY FACTOR MAT1"/>
    <property type="match status" value="1"/>
</dbReference>
<dbReference type="Pfam" id="PF17121">
    <property type="entry name" value="zf-C3HC4_5"/>
    <property type="match status" value="1"/>
</dbReference>
<evidence type="ECO:0000256" key="5">
    <source>
        <dbReference type="SAM" id="MobiDB-lite"/>
    </source>
</evidence>
<name>A0AA40FAS8_9PEZI</name>
<sequence length="359" mass="40071">MPPKPAAPGAPARNLFHPLPIPPSADDMCPVCKTIRYLNRDMEFLINPECYHTMCLNCVNRLFTDGPNQCPYAGCSRTLRRKGFRSAFFGDLAVEREVDVRRRVAAVFNRVEDDFETARDWDNYLQMVEDLTFDLVHGTGEKRGEAEKVLVRWEGEHKGEIERNRRAGREREEQARRRMGLEKDAARERRVAALREVEEERRERAASKEAELDGIAAAPDGRGGVQLKRRGQVVRAVEAAAAATAEVGRLSIRGLKEKGKPRGAEGPYDPFGGVDFAPSRYRLGEGLAHPQVDKYRFDQGHVTGGYSFEEWTARAMYEAFAGLGVFVEDEKEAGIGLSSREIATIASGIAAVGDKMELD</sequence>
<keyword evidence="2 4" id="KW-0863">Zinc-finger</keyword>
<dbReference type="GO" id="GO:0016301">
    <property type="term" value="F:kinase activity"/>
    <property type="evidence" value="ECO:0007669"/>
    <property type="project" value="UniProtKB-KW"/>
</dbReference>
<dbReference type="InterPro" id="IPR001841">
    <property type="entry name" value="Znf_RING"/>
</dbReference>
<keyword evidence="8" id="KW-1185">Reference proteome</keyword>
<dbReference type="Pfam" id="PF06391">
    <property type="entry name" value="MAT1"/>
    <property type="match status" value="1"/>
</dbReference>
<reference evidence="7" key="1">
    <citation type="submission" date="2023-06" db="EMBL/GenBank/DDBJ databases">
        <title>Genome-scale phylogeny and comparative genomics of the fungal order Sordariales.</title>
        <authorList>
            <consortium name="Lawrence Berkeley National Laboratory"/>
            <person name="Hensen N."/>
            <person name="Bonometti L."/>
            <person name="Westerberg I."/>
            <person name="Brannstrom I.O."/>
            <person name="Guillou S."/>
            <person name="Cros-Aarteil S."/>
            <person name="Calhoun S."/>
            <person name="Haridas S."/>
            <person name="Kuo A."/>
            <person name="Mondo S."/>
            <person name="Pangilinan J."/>
            <person name="Riley R."/>
            <person name="LaButti K."/>
            <person name="Andreopoulos B."/>
            <person name="Lipzen A."/>
            <person name="Chen C."/>
            <person name="Yanf M."/>
            <person name="Daum C."/>
            <person name="Ng V."/>
            <person name="Clum A."/>
            <person name="Steindorff A."/>
            <person name="Ohm R."/>
            <person name="Martin F."/>
            <person name="Silar P."/>
            <person name="Natvig D."/>
            <person name="Lalanne C."/>
            <person name="Gautier V."/>
            <person name="Ament-velasquez S.L."/>
            <person name="Kruys A."/>
            <person name="Hutchinson M.I."/>
            <person name="Powell A.J."/>
            <person name="Barry K."/>
            <person name="Miller A.N."/>
            <person name="Grigoriev I.V."/>
            <person name="Debuchy R."/>
            <person name="Gladieux P."/>
            <person name="Thoren M.H."/>
            <person name="Johannesson H."/>
        </authorList>
    </citation>
    <scope>NUCLEOTIDE SEQUENCE</scope>
    <source>
        <strain evidence="7">SMH3187-1</strain>
    </source>
</reference>
<dbReference type="PROSITE" id="PS00518">
    <property type="entry name" value="ZF_RING_1"/>
    <property type="match status" value="1"/>
</dbReference>
<evidence type="ECO:0000256" key="4">
    <source>
        <dbReference type="PROSITE-ProRule" id="PRU00175"/>
    </source>
</evidence>
<dbReference type="AlphaFoldDB" id="A0AA40FAS8"/>
<dbReference type="PROSITE" id="PS50089">
    <property type="entry name" value="ZF_RING_2"/>
    <property type="match status" value="1"/>
</dbReference>
<dbReference type="GO" id="GO:0005675">
    <property type="term" value="C:transcription factor TFIIH holo complex"/>
    <property type="evidence" value="ECO:0007669"/>
    <property type="project" value="TreeGrafter"/>
</dbReference>
<dbReference type="EMBL" id="JAUKUD010000001">
    <property type="protein sequence ID" value="KAK0753846.1"/>
    <property type="molecule type" value="Genomic_DNA"/>
</dbReference>
<protein>
    <submittedName>
        <fullName evidence="7">CDK-activating kinase assembly factor MAT1-domain-containing protein</fullName>
    </submittedName>
</protein>
<dbReference type="Proteomes" id="UP001172155">
    <property type="component" value="Unassembled WGS sequence"/>
</dbReference>
<evidence type="ECO:0000259" key="6">
    <source>
        <dbReference type="PROSITE" id="PS50089"/>
    </source>
</evidence>
<keyword evidence="7" id="KW-0808">Transferase</keyword>
<dbReference type="PANTHER" id="PTHR12683">
    <property type="entry name" value="CDK-ACTIVATING KINASE ASSEMBLY FACTOR MAT1"/>
    <property type="match status" value="1"/>
</dbReference>
<evidence type="ECO:0000256" key="3">
    <source>
        <dbReference type="ARBA" id="ARBA00022833"/>
    </source>
</evidence>
<dbReference type="Gene3D" id="3.30.40.10">
    <property type="entry name" value="Zinc/RING finger domain, C3HC4 (zinc finger)"/>
    <property type="match status" value="1"/>
</dbReference>
<feature type="domain" description="RING-type" evidence="6">
    <location>
        <begin position="29"/>
        <end position="71"/>
    </location>
</feature>
<keyword evidence="3" id="KW-0862">Zinc</keyword>
<dbReference type="InterPro" id="IPR013083">
    <property type="entry name" value="Znf_RING/FYVE/PHD"/>
</dbReference>
<organism evidence="7 8">
    <name type="scientific">Schizothecium vesticola</name>
    <dbReference type="NCBI Taxonomy" id="314040"/>
    <lineage>
        <taxon>Eukaryota</taxon>
        <taxon>Fungi</taxon>
        <taxon>Dikarya</taxon>
        <taxon>Ascomycota</taxon>
        <taxon>Pezizomycotina</taxon>
        <taxon>Sordariomycetes</taxon>
        <taxon>Sordariomycetidae</taxon>
        <taxon>Sordariales</taxon>
        <taxon>Schizotheciaceae</taxon>
        <taxon>Schizothecium</taxon>
    </lineage>
</organism>
<keyword evidence="7" id="KW-0418">Kinase</keyword>
<gene>
    <name evidence="7" type="ORF">B0T18DRAFT_424331</name>
</gene>
<feature type="region of interest" description="Disordered" evidence="5">
    <location>
        <begin position="163"/>
        <end position="182"/>
    </location>
</feature>
<evidence type="ECO:0000256" key="2">
    <source>
        <dbReference type="ARBA" id="ARBA00022771"/>
    </source>
</evidence>
<evidence type="ECO:0000256" key="1">
    <source>
        <dbReference type="ARBA" id="ARBA00022723"/>
    </source>
</evidence>
<dbReference type="InterPro" id="IPR015877">
    <property type="entry name" value="MAT1_centre"/>
</dbReference>
<dbReference type="GO" id="GO:0006357">
    <property type="term" value="P:regulation of transcription by RNA polymerase II"/>
    <property type="evidence" value="ECO:0007669"/>
    <property type="project" value="TreeGrafter"/>
</dbReference>
<dbReference type="CDD" id="cd16573">
    <property type="entry name" value="RING-HC_TFB3-like"/>
    <property type="match status" value="1"/>
</dbReference>
<evidence type="ECO:0000313" key="7">
    <source>
        <dbReference type="EMBL" id="KAK0753846.1"/>
    </source>
</evidence>
<dbReference type="SUPFAM" id="SSF57850">
    <property type="entry name" value="RING/U-box"/>
    <property type="match status" value="1"/>
</dbReference>
<proteinExistence type="predicted"/>
<evidence type="ECO:0000313" key="8">
    <source>
        <dbReference type="Proteomes" id="UP001172155"/>
    </source>
</evidence>
<comment type="caution">
    <text evidence="7">The sequence shown here is derived from an EMBL/GenBank/DDBJ whole genome shotgun (WGS) entry which is preliminary data.</text>
</comment>
<accession>A0AA40FAS8</accession>
<keyword evidence="1" id="KW-0479">Metal-binding</keyword>
<dbReference type="InterPro" id="IPR017907">
    <property type="entry name" value="Znf_RING_CS"/>
</dbReference>
<dbReference type="GO" id="GO:0008270">
    <property type="term" value="F:zinc ion binding"/>
    <property type="evidence" value="ECO:0007669"/>
    <property type="project" value="UniProtKB-KW"/>
</dbReference>
<dbReference type="GO" id="GO:0006281">
    <property type="term" value="P:DNA repair"/>
    <property type="evidence" value="ECO:0007669"/>
    <property type="project" value="TreeGrafter"/>
</dbReference>